<evidence type="ECO:0000259" key="2">
    <source>
        <dbReference type="Pfam" id="PF15978"/>
    </source>
</evidence>
<dbReference type="EMBL" id="CP134494">
    <property type="protein sequence ID" value="WNF23166.1"/>
    <property type="molecule type" value="Genomic_DNA"/>
</dbReference>
<evidence type="ECO:0000313" key="3">
    <source>
        <dbReference type="EMBL" id="WNF23166.1"/>
    </source>
</evidence>
<evidence type="ECO:0000259" key="1">
    <source>
        <dbReference type="Pfam" id="PF06527"/>
    </source>
</evidence>
<dbReference type="RefSeq" id="WP_311073359.1">
    <property type="nucleotide sequence ID" value="NZ_CP134494.1"/>
</dbReference>
<dbReference type="Pfam" id="PF06527">
    <property type="entry name" value="TniQ"/>
    <property type="match status" value="1"/>
</dbReference>
<evidence type="ECO:0000313" key="4">
    <source>
        <dbReference type="Proteomes" id="UP001303324"/>
    </source>
</evidence>
<gene>
    <name evidence="3" type="ORF">RH061_01165</name>
</gene>
<dbReference type="InterPro" id="IPR009492">
    <property type="entry name" value="TniQ"/>
</dbReference>
<dbReference type="InterPro" id="IPR032750">
    <property type="entry name" value="TnsD_C"/>
</dbReference>
<proteinExistence type="predicted"/>
<dbReference type="Proteomes" id="UP001303324">
    <property type="component" value="Chromosome"/>
</dbReference>
<accession>A0ABY9VK79</accession>
<protein>
    <submittedName>
        <fullName evidence="3">TnsD family Tn7-like transposition protein</fullName>
    </submittedName>
</protein>
<name>A0ABY9VK79_9BACI</name>
<reference evidence="3 4" key="1">
    <citation type="submission" date="2023-09" db="EMBL/GenBank/DDBJ databases">
        <title>Microbial mechanism of fulvic acid promoting antimony reduction mineralization in rice fields.</title>
        <authorList>
            <person name="Chen G."/>
            <person name="Lan J."/>
        </authorList>
    </citation>
    <scope>NUCLEOTIDE SEQUENCE [LARGE SCALE GENOMIC DNA]</scope>
    <source>
        <strain evidence="3 4">PS1</strain>
    </source>
</reference>
<sequence>MRAHTLYFFYSNFILDEEKVELNNLLEGNRAKVNRNLNEKIWSKHPVKRLRYCPECLIENTSKFGEDYWHLSHQIPTVFMCPQHQTLLNESSISISESDLQVNKLKGNFQEESNPRLQKKTIFHLKNLTDASLFLNESDWNLKYNINFKLYFLLINKGYVTTAGEINILKLEKAIINHYGIEFLKLVGFNLFIIKKMQINPLLFHMELNPIETLSLILFLSGSLERFIAYQYRFPSSNESPFECTNPHCNETQSFTFNRNSRIINGKIQTYYECKKCNFLYCTFFETIKWRRLETRILESKALTVILSRYNYNNDSNLELVANKLNFFSSLNLERYLLNKKITPVSDEIKKERRMEWLEIVNLNLGLSPIELKHLYFSLYSFLYCYDLEWLNQQICKLNKVTPCDNYTSKVLIKRDRKVLLYLKDIVKKGILWGSTDVFLWINREIEILDLHDELPYLKKTFNYIEKHRQFYSQTQKALTKVT</sequence>
<feature type="domain" description="Transposon Tn7 transposition protein TnsD C-terminal" evidence="2">
    <location>
        <begin position="151"/>
        <end position="404"/>
    </location>
</feature>
<dbReference type="Pfam" id="PF15978">
    <property type="entry name" value="TnsD"/>
    <property type="match status" value="1"/>
</dbReference>
<organism evidence="3 4">
    <name type="scientific">Mesobacillus jeotgali</name>
    <dbReference type="NCBI Taxonomy" id="129985"/>
    <lineage>
        <taxon>Bacteria</taxon>
        <taxon>Bacillati</taxon>
        <taxon>Bacillota</taxon>
        <taxon>Bacilli</taxon>
        <taxon>Bacillales</taxon>
        <taxon>Bacillaceae</taxon>
        <taxon>Mesobacillus</taxon>
    </lineage>
</organism>
<feature type="domain" description="TniQ" evidence="1">
    <location>
        <begin position="3"/>
        <end position="88"/>
    </location>
</feature>
<keyword evidence="4" id="KW-1185">Reference proteome</keyword>